<dbReference type="AlphaFoldDB" id="A0AAN9VTQ8"/>
<evidence type="ECO:0000256" key="4">
    <source>
        <dbReference type="ARBA" id="ARBA00022827"/>
    </source>
</evidence>
<dbReference type="PROSITE" id="PS00624">
    <property type="entry name" value="GMC_OXRED_2"/>
    <property type="match status" value="1"/>
</dbReference>
<dbReference type="InterPro" id="IPR007867">
    <property type="entry name" value="GMC_OxRtase_C"/>
</dbReference>
<evidence type="ECO:0000259" key="5">
    <source>
        <dbReference type="PROSITE" id="PS00624"/>
    </source>
</evidence>
<gene>
    <name evidence="6" type="ORF">R5R35_010415</name>
</gene>
<dbReference type="SUPFAM" id="SSF54373">
    <property type="entry name" value="FAD-linked reductases, C-terminal domain"/>
    <property type="match status" value="1"/>
</dbReference>
<name>A0AAN9VTQ8_9ORTH</name>
<dbReference type="InterPro" id="IPR036188">
    <property type="entry name" value="FAD/NAD-bd_sf"/>
</dbReference>
<dbReference type="PANTHER" id="PTHR11552:SF147">
    <property type="entry name" value="CHOLINE DEHYDROGENASE, MITOCHONDRIAL"/>
    <property type="match status" value="1"/>
</dbReference>
<dbReference type="Proteomes" id="UP001378592">
    <property type="component" value="Unassembled WGS sequence"/>
</dbReference>
<comment type="similarity">
    <text evidence="2">Belongs to the GMC oxidoreductase family.</text>
</comment>
<dbReference type="Pfam" id="PF05199">
    <property type="entry name" value="GMC_oxred_C"/>
    <property type="match status" value="1"/>
</dbReference>
<keyword evidence="4" id="KW-0274">FAD</keyword>
<organism evidence="6 7">
    <name type="scientific">Gryllus longicercus</name>
    <dbReference type="NCBI Taxonomy" id="2509291"/>
    <lineage>
        <taxon>Eukaryota</taxon>
        <taxon>Metazoa</taxon>
        <taxon>Ecdysozoa</taxon>
        <taxon>Arthropoda</taxon>
        <taxon>Hexapoda</taxon>
        <taxon>Insecta</taxon>
        <taxon>Pterygota</taxon>
        <taxon>Neoptera</taxon>
        <taxon>Polyneoptera</taxon>
        <taxon>Orthoptera</taxon>
        <taxon>Ensifera</taxon>
        <taxon>Gryllidea</taxon>
        <taxon>Grylloidea</taxon>
        <taxon>Gryllidae</taxon>
        <taxon>Gryllinae</taxon>
        <taxon>Gryllus</taxon>
    </lineage>
</organism>
<proteinExistence type="inferred from homology"/>
<evidence type="ECO:0000256" key="1">
    <source>
        <dbReference type="ARBA" id="ARBA00001974"/>
    </source>
</evidence>
<dbReference type="Gene3D" id="3.30.560.10">
    <property type="entry name" value="Glucose Oxidase, domain 3"/>
    <property type="match status" value="1"/>
</dbReference>
<sequence>MGRLILRAAEEAGVPLTRDYNGAQQTGAARVQTTTFQGARWSANAAYLREARARPNLFLRTRSFVTRLVLEGVRARGVRYERGGHEHVAYATREVILSAGAVNSPAILMHSGIGPADHLQQLGIPVVQPLPVGHNLMDHTALIATSTTTNQSLAPSVAEIMLNPKSHVNYFKKRTGPLTSTGTFEAVSFHEIEGTSFHVPGWPDVEILYASVTPAPTAKTASLFRITRSTYDRMLRQLESKPIILSGIWRLRPKSRGRIYLLDRNTSTPPQIDLNAFSDPEDVEVVLDGVRTYQKILASPSFQKVGARLLDTPVPGCEQLLFDSDDYWRCAIRQFSLPIYHQCGTCKMGPPGDPTAVVTPELKVVGVERLRVVDASIMPLVTSGHLQFPSYMIGEKAADMIKQEHSK</sequence>
<dbReference type="Gene3D" id="3.50.50.60">
    <property type="entry name" value="FAD/NAD(P)-binding domain"/>
    <property type="match status" value="1"/>
</dbReference>
<dbReference type="EMBL" id="JAZDUA010000143">
    <property type="protein sequence ID" value="KAK7866567.1"/>
    <property type="molecule type" value="Genomic_DNA"/>
</dbReference>
<dbReference type="Pfam" id="PF00732">
    <property type="entry name" value="GMC_oxred_N"/>
    <property type="match status" value="1"/>
</dbReference>
<feature type="domain" description="Glucose-methanol-choline oxidoreductase N-terminal" evidence="5">
    <location>
        <begin position="100"/>
        <end position="114"/>
    </location>
</feature>
<dbReference type="InterPro" id="IPR000172">
    <property type="entry name" value="GMC_OxRdtase_N"/>
</dbReference>
<dbReference type="SUPFAM" id="SSF51905">
    <property type="entry name" value="FAD/NAD(P)-binding domain"/>
    <property type="match status" value="1"/>
</dbReference>
<comment type="cofactor">
    <cofactor evidence="1">
        <name>FAD</name>
        <dbReference type="ChEBI" id="CHEBI:57692"/>
    </cofactor>
</comment>
<evidence type="ECO:0000313" key="7">
    <source>
        <dbReference type="Proteomes" id="UP001378592"/>
    </source>
</evidence>
<comment type="caution">
    <text evidence="6">The sequence shown here is derived from an EMBL/GenBank/DDBJ whole genome shotgun (WGS) entry which is preliminary data.</text>
</comment>
<reference evidence="6 7" key="1">
    <citation type="submission" date="2024-03" db="EMBL/GenBank/DDBJ databases">
        <title>The genome assembly and annotation of the cricket Gryllus longicercus Weissman &amp; Gray.</title>
        <authorList>
            <person name="Szrajer S."/>
            <person name="Gray D."/>
            <person name="Ylla G."/>
        </authorList>
    </citation>
    <scope>NUCLEOTIDE SEQUENCE [LARGE SCALE GENOMIC DNA]</scope>
    <source>
        <strain evidence="6">DAG 2021-001</strain>
        <tissue evidence="6">Whole body minus gut</tissue>
    </source>
</reference>
<dbReference type="GO" id="GO:0016614">
    <property type="term" value="F:oxidoreductase activity, acting on CH-OH group of donors"/>
    <property type="evidence" value="ECO:0007669"/>
    <property type="project" value="InterPro"/>
</dbReference>
<evidence type="ECO:0000256" key="3">
    <source>
        <dbReference type="ARBA" id="ARBA00022630"/>
    </source>
</evidence>
<evidence type="ECO:0000256" key="2">
    <source>
        <dbReference type="ARBA" id="ARBA00010790"/>
    </source>
</evidence>
<dbReference type="PANTHER" id="PTHR11552">
    <property type="entry name" value="GLUCOSE-METHANOL-CHOLINE GMC OXIDOREDUCTASE"/>
    <property type="match status" value="1"/>
</dbReference>
<dbReference type="InterPro" id="IPR012132">
    <property type="entry name" value="GMC_OxRdtase"/>
</dbReference>
<keyword evidence="3" id="KW-0285">Flavoprotein</keyword>
<protein>
    <recommendedName>
        <fullName evidence="5">Glucose-methanol-choline oxidoreductase N-terminal domain-containing protein</fullName>
    </recommendedName>
</protein>
<keyword evidence="7" id="KW-1185">Reference proteome</keyword>
<accession>A0AAN9VTQ8</accession>
<dbReference type="GO" id="GO:0050660">
    <property type="term" value="F:flavin adenine dinucleotide binding"/>
    <property type="evidence" value="ECO:0007669"/>
    <property type="project" value="InterPro"/>
</dbReference>
<evidence type="ECO:0000313" key="6">
    <source>
        <dbReference type="EMBL" id="KAK7866567.1"/>
    </source>
</evidence>